<protein>
    <submittedName>
        <fullName evidence="2">Uncharacterized protein</fullName>
    </submittedName>
</protein>
<dbReference type="EMBL" id="JAWCUI010000079">
    <property type="protein sequence ID" value="KAL1889133.1"/>
    <property type="molecule type" value="Genomic_DNA"/>
</dbReference>
<gene>
    <name evidence="2" type="ORF">Sste5346_009080</name>
</gene>
<evidence type="ECO:0000256" key="1">
    <source>
        <dbReference type="SAM" id="MobiDB-lite"/>
    </source>
</evidence>
<keyword evidence="3" id="KW-1185">Reference proteome</keyword>
<proteinExistence type="predicted"/>
<evidence type="ECO:0000313" key="2">
    <source>
        <dbReference type="EMBL" id="KAL1889133.1"/>
    </source>
</evidence>
<evidence type="ECO:0000313" key="3">
    <source>
        <dbReference type="Proteomes" id="UP001583186"/>
    </source>
</evidence>
<organism evidence="2 3">
    <name type="scientific">Sporothrix stenoceras</name>
    <dbReference type="NCBI Taxonomy" id="5173"/>
    <lineage>
        <taxon>Eukaryota</taxon>
        <taxon>Fungi</taxon>
        <taxon>Dikarya</taxon>
        <taxon>Ascomycota</taxon>
        <taxon>Pezizomycotina</taxon>
        <taxon>Sordariomycetes</taxon>
        <taxon>Sordariomycetidae</taxon>
        <taxon>Ophiostomatales</taxon>
        <taxon>Ophiostomataceae</taxon>
        <taxon>Sporothrix</taxon>
    </lineage>
</organism>
<name>A0ABR3YLB8_9PEZI</name>
<dbReference type="Proteomes" id="UP001583186">
    <property type="component" value="Unassembled WGS sequence"/>
</dbReference>
<accession>A0ABR3YLB8</accession>
<sequence>MAAAHINVNYAGRYTIDWVPDGSPVDHPSPALRTSPRYIDFISRSLEEVRINKKGLSPATQAEQIRLIRAVLDRAKDPQGRIAGVVVREDDNSISSPEEEDGMEVRFGGLCDFRRTPHPKSPAQHQHEPEHVCSVLQHGDVYELVTDDPDSHPLPSERLLKVQYGLHQIMSDMRAAGGLRDVFRGTPPPDEDGANPCPSIPTLWQDLIQEAQDLGILTEDAAARWGRAFARQALQDSEDAADYVRRIVGDDSFSDHSQEDDGNDNDQDRFGIGKSVEDQEHGLR</sequence>
<feature type="region of interest" description="Disordered" evidence="1">
    <location>
        <begin position="250"/>
        <end position="284"/>
    </location>
</feature>
<feature type="compositionally biased region" description="Basic and acidic residues" evidence="1">
    <location>
        <begin position="250"/>
        <end position="259"/>
    </location>
</feature>
<feature type="compositionally biased region" description="Basic and acidic residues" evidence="1">
    <location>
        <begin position="266"/>
        <end position="284"/>
    </location>
</feature>
<comment type="caution">
    <text evidence="2">The sequence shown here is derived from an EMBL/GenBank/DDBJ whole genome shotgun (WGS) entry which is preliminary data.</text>
</comment>
<reference evidence="2 3" key="1">
    <citation type="journal article" date="2024" name="IMA Fungus">
        <title>IMA Genome - F19 : A genome assembly and annotation guide to empower mycologists, including annotated draft genome sequences of Ceratocystis pirilliformis, Diaporthe australafricana, Fusarium ophioides, Paecilomyces lecythidis, and Sporothrix stenoceras.</title>
        <authorList>
            <person name="Aylward J."/>
            <person name="Wilson A.M."/>
            <person name="Visagie C.M."/>
            <person name="Spraker J."/>
            <person name="Barnes I."/>
            <person name="Buitendag C."/>
            <person name="Ceriani C."/>
            <person name="Del Mar Angel L."/>
            <person name="du Plessis D."/>
            <person name="Fuchs T."/>
            <person name="Gasser K."/>
            <person name="Kramer D."/>
            <person name="Li W."/>
            <person name="Munsamy K."/>
            <person name="Piso A."/>
            <person name="Price J.L."/>
            <person name="Sonnekus B."/>
            <person name="Thomas C."/>
            <person name="van der Nest A."/>
            <person name="van Dijk A."/>
            <person name="van Heerden A."/>
            <person name="van Vuuren N."/>
            <person name="Yilmaz N."/>
            <person name="Duong T.A."/>
            <person name="van der Merwe N.A."/>
            <person name="Wingfield M.J."/>
            <person name="Wingfield B.D."/>
        </authorList>
    </citation>
    <scope>NUCLEOTIDE SEQUENCE [LARGE SCALE GENOMIC DNA]</scope>
    <source>
        <strain evidence="2 3">CMW 5346</strain>
    </source>
</reference>